<feature type="region of interest" description="Disordered" evidence="1">
    <location>
        <begin position="201"/>
        <end position="226"/>
    </location>
</feature>
<name>A0AAD6ZKV0_9AGAR</name>
<evidence type="ECO:0000313" key="2">
    <source>
        <dbReference type="EMBL" id="KAJ7326283.1"/>
    </source>
</evidence>
<accession>A0AAD6ZKV0</accession>
<feature type="compositionally biased region" description="Low complexity" evidence="1">
    <location>
        <begin position="372"/>
        <end position="382"/>
    </location>
</feature>
<organism evidence="2 3">
    <name type="scientific">Mycena albidolilacea</name>
    <dbReference type="NCBI Taxonomy" id="1033008"/>
    <lineage>
        <taxon>Eukaryota</taxon>
        <taxon>Fungi</taxon>
        <taxon>Dikarya</taxon>
        <taxon>Basidiomycota</taxon>
        <taxon>Agaricomycotina</taxon>
        <taxon>Agaricomycetes</taxon>
        <taxon>Agaricomycetidae</taxon>
        <taxon>Agaricales</taxon>
        <taxon>Marasmiineae</taxon>
        <taxon>Mycenaceae</taxon>
        <taxon>Mycena</taxon>
    </lineage>
</organism>
<gene>
    <name evidence="2" type="ORF">DFH08DRAFT_1084861</name>
</gene>
<evidence type="ECO:0000313" key="3">
    <source>
        <dbReference type="Proteomes" id="UP001218218"/>
    </source>
</evidence>
<keyword evidence="3" id="KW-1185">Reference proteome</keyword>
<proteinExistence type="predicted"/>
<dbReference type="Proteomes" id="UP001218218">
    <property type="component" value="Unassembled WGS sequence"/>
</dbReference>
<feature type="region of interest" description="Disordered" evidence="1">
    <location>
        <begin position="359"/>
        <end position="393"/>
    </location>
</feature>
<evidence type="ECO:0000256" key="1">
    <source>
        <dbReference type="SAM" id="MobiDB-lite"/>
    </source>
</evidence>
<comment type="caution">
    <text evidence="2">The sequence shown here is derived from an EMBL/GenBank/DDBJ whole genome shotgun (WGS) entry which is preliminary data.</text>
</comment>
<protein>
    <submittedName>
        <fullName evidence="2">Uncharacterized protein</fullName>
    </submittedName>
</protein>
<reference evidence="2" key="1">
    <citation type="submission" date="2023-03" db="EMBL/GenBank/DDBJ databases">
        <title>Massive genome expansion in bonnet fungi (Mycena s.s.) driven by repeated elements and novel gene families across ecological guilds.</title>
        <authorList>
            <consortium name="Lawrence Berkeley National Laboratory"/>
            <person name="Harder C.B."/>
            <person name="Miyauchi S."/>
            <person name="Viragh M."/>
            <person name="Kuo A."/>
            <person name="Thoen E."/>
            <person name="Andreopoulos B."/>
            <person name="Lu D."/>
            <person name="Skrede I."/>
            <person name="Drula E."/>
            <person name="Henrissat B."/>
            <person name="Morin E."/>
            <person name="Kohler A."/>
            <person name="Barry K."/>
            <person name="LaButti K."/>
            <person name="Morin E."/>
            <person name="Salamov A."/>
            <person name="Lipzen A."/>
            <person name="Mereny Z."/>
            <person name="Hegedus B."/>
            <person name="Baldrian P."/>
            <person name="Stursova M."/>
            <person name="Weitz H."/>
            <person name="Taylor A."/>
            <person name="Grigoriev I.V."/>
            <person name="Nagy L.G."/>
            <person name="Martin F."/>
            <person name="Kauserud H."/>
        </authorList>
    </citation>
    <scope>NUCLEOTIDE SEQUENCE</scope>
    <source>
        <strain evidence="2">CBHHK002</strain>
    </source>
</reference>
<dbReference type="EMBL" id="JARIHO010000042">
    <property type="protein sequence ID" value="KAJ7326283.1"/>
    <property type="molecule type" value="Genomic_DNA"/>
</dbReference>
<feature type="compositionally biased region" description="Pro residues" evidence="1">
    <location>
        <begin position="362"/>
        <end position="371"/>
    </location>
</feature>
<sequence length="452" mass="49730">MSSKRVLTPTQYRLIQDLTGDGHLPLKVQTPRDPLDSPNLSPDEEDQFRLIQDVSDAHLPLKVQTPRSLRWDLPALDSPNLSPCEEDVTLCYALRSSECDLTACASISSGLKMKNSSLPSSLALLLQAADLPEIPDWYEDQPLKQEPEPKRTTIPVLCTPTLDTPQSDYHSLLDYHPTSLCCQDILVELAATGQCIDTATPELSSSKHEPKAPQTMPQQAPSHSHWCPQPLRRSYSLVLGERRASEFPYMIPLDVGLGCGLGSPFSPSPISFPIDSDSDFLPQPAELQCTSPALSLAMNSNNLYLSPSSPGARRLEALSVWRPRAPLPPPHAASPSEDDLRSLEQPFPSTASIWVLDQPSLRPRPLPPPSSALPQSAPASSREATQHGDKKQTWTLEEQITIAVLQAMDLRDLRAAAGQQQLGLHSKLVSSSTRNSKVRKLLGRIWRRACVW</sequence>
<feature type="region of interest" description="Disordered" evidence="1">
    <location>
        <begin position="23"/>
        <end position="43"/>
    </location>
</feature>
<dbReference type="AlphaFoldDB" id="A0AAD6ZKV0"/>